<dbReference type="OrthoDB" id="547314at2759"/>
<feature type="transmembrane region" description="Helical" evidence="1">
    <location>
        <begin position="203"/>
        <end position="225"/>
    </location>
</feature>
<evidence type="ECO:0000313" key="2">
    <source>
        <dbReference type="EMBL" id="KAG2495330.1"/>
    </source>
</evidence>
<sequence length="382" mass="38583">MGPSQSLTAEREEQDTDLDASCATTTATTSASAYTPYTRSVNIRSVANDVCVDSAIARSEQILATHAKAPANVQRGFINEVHHETSFNVNAIKQGASVRAQPVPGNAAADISIVDGTKTVAEVQTKSYKSGKALRVALNKPKYDGMQKVGNADVNARGVADRITAGGVSSDPLTLAEGNAATADPTVHFNKYRPNLVADSARAGVVGAGVGAAVGAAVAVGATLATKGRIDYEDAAVVGESAAVSAAAGGVGSLVGVATRSSPFGALAAGTVGVAYGVWKLRGRRAAMAEEAVKGTSSAVASLAAGAVTCVALGPLGWAAMPFVMGSSMLAGTRARVAAEAMVEVLVVRSLVARVFKRVLARARAEGAGHPHRLPPPPALMS</sequence>
<dbReference type="EMBL" id="JAEHOE010000025">
    <property type="protein sequence ID" value="KAG2495330.1"/>
    <property type="molecule type" value="Genomic_DNA"/>
</dbReference>
<protein>
    <submittedName>
        <fullName evidence="2">Uncharacterized protein</fullName>
    </submittedName>
</protein>
<dbReference type="AlphaFoldDB" id="A0A835Y3H2"/>
<dbReference type="Proteomes" id="UP000612055">
    <property type="component" value="Unassembled WGS sequence"/>
</dbReference>
<keyword evidence="1" id="KW-0472">Membrane</keyword>
<feature type="transmembrane region" description="Helical" evidence="1">
    <location>
        <begin position="263"/>
        <end position="279"/>
    </location>
</feature>
<feature type="transmembrane region" description="Helical" evidence="1">
    <location>
        <begin position="300"/>
        <end position="325"/>
    </location>
</feature>
<gene>
    <name evidence="2" type="ORF">HYH03_006600</name>
</gene>
<keyword evidence="1" id="KW-0812">Transmembrane</keyword>
<keyword evidence="3" id="KW-1185">Reference proteome</keyword>
<comment type="caution">
    <text evidence="2">The sequence shown here is derived from an EMBL/GenBank/DDBJ whole genome shotgun (WGS) entry which is preliminary data.</text>
</comment>
<evidence type="ECO:0000313" key="3">
    <source>
        <dbReference type="Proteomes" id="UP000612055"/>
    </source>
</evidence>
<accession>A0A835Y3H2</accession>
<proteinExistence type="predicted"/>
<reference evidence="2" key="1">
    <citation type="journal article" date="2020" name="bioRxiv">
        <title>Comparative genomics of Chlamydomonas.</title>
        <authorList>
            <person name="Craig R.J."/>
            <person name="Hasan A.R."/>
            <person name="Ness R.W."/>
            <person name="Keightley P.D."/>
        </authorList>
    </citation>
    <scope>NUCLEOTIDE SEQUENCE</scope>
    <source>
        <strain evidence="2">CCAP 11/70</strain>
    </source>
</reference>
<organism evidence="2 3">
    <name type="scientific">Edaphochlamys debaryana</name>
    <dbReference type="NCBI Taxonomy" id="47281"/>
    <lineage>
        <taxon>Eukaryota</taxon>
        <taxon>Viridiplantae</taxon>
        <taxon>Chlorophyta</taxon>
        <taxon>core chlorophytes</taxon>
        <taxon>Chlorophyceae</taxon>
        <taxon>CS clade</taxon>
        <taxon>Chlamydomonadales</taxon>
        <taxon>Chlamydomonadales incertae sedis</taxon>
        <taxon>Edaphochlamys</taxon>
    </lineage>
</organism>
<evidence type="ECO:0000256" key="1">
    <source>
        <dbReference type="SAM" id="Phobius"/>
    </source>
</evidence>
<keyword evidence="1" id="KW-1133">Transmembrane helix</keyword>
<name>A0A835Y3H2_9CHLO</name>